<feature type="region of interest" description="Disordered" evidence="1">
    <location>
        <begin position="265"/>
        <end position="296"/>
    </location>
</feature>
<keyword evidence="2" id="KW-0812">Transmembrane</keyword>
<feature type="region of interest" description="Disordered" evidence="1">
    <location>
        <begin position="335"/>
        <end position="472"/>
    </location>
</feature>
<dbReference type="OrthoDB" id="3052647at2759"/>
<evidence type="ECO:0000313" key="3">
    <source>
        <dbReference type="EMBL" id="KAF7304203.1"/>
    </source>
</evidence>
<dbReference type="Gene3D" id="2.60.120.260">
    <property type="entry name" value="Galactose-binding domain-like"/>
    <property type="match status" value="2"/>
</dbReference>
<feature type="compositionally biased region" description="Low complexity" evidence="1">
    <location>
        <begin position="389"/>
        <end position="421"/>
    </location>
</feature>
<dbReference type="EMBL" id="JACAZF010000005">
    <property type="protein sequence ID" value="KAF7304203.1"/>
    <property type="molecule type" value="Genomic_DNA"/>
</dbReference>
<proteinExistence type="predicted"/>
<gene>
    <name evidence="3" type="ORF">MIND_00652400</name>
</gene>
<organism evidence="3 4">
    <name type="scientific">Mycena indigotica</name>
    <dbReference type="NCBI Taxonomy" id="2126181"/>
    <lineage>
        <taxon>Eukaryota</taxon>
        <taxon>Fungi</taxon>
        <taxon>Dikarya</taxon>
        <taxon>Basidiomycota</taxon>
        <taxon>Agaricomycotina</taxon>
        <taxon>Agaricomycetes</taxon>
        <taxon>Agaricomycetidae</taxon>
        <taxon>Agaricales</taxon>
        <taxon>Marasmiineae</taxon>
        <taxon>Mycenaceae</taxon>
        <taxon>Mycena</taxon>
    </lineage>
</organism>
<keyword evidence="2" id="KW-0472">Membrane</keyword>
<keyword evidence="4" id="KW-1185">Reference proteome</keyword>
<feature type="compositionally biased region" description="Low complexity" evidence="1">
    <location>
        <begin position="277"/>
        <end position="296"/>
    </location>
</feature>
<reference evidence="3" key="1">
    <citation type="submission" date="2020-05" db="EMBL/GenBank/DDBJ databases">
        <title>Mycena genomes resolve the evolution of fungal bioluminescence.</title>
        <authorList>
            <person name="Tsai I.J."/>
        </authorList>
    </citation>
    <scope>NUCLEOTIDE SEQUENCE</scope>
    <source>
        <strain evidence="3">171206Taipei</strain>
    </source>
</reference>
<dbReference type="RefSeq" id="XP_037221175.1">
    <property type="nucleotide sequence ID" value="XM_037363254.1"/>
</dbReference>
<comment type="caution">
    <text evidence="3">The sequence shown here is derived from an EMBL/GenBank/DDBJ whole genome shotgun (WGS) entry which is preliminary data.</text>
</comment>
<evidence type="ECO:0000256" key="2">
    <source>
        <dbReference type="SAM" id="Phobius"/>
    </source>
</evidence>
<sequence length="516" mass="53411">MPGGLVIVDEADDAVHYAGSWGKSGADLEFAQTTHCTTTQGSTASFSFVGTSISVYGTIAVNTTAGALSFVLDNRSSATYTPTNMPSVIHHEQFYSSGTIANGSHSLVITQTAVDPARCVLFLDYITYQATVDGPGPYFIDDRDTTIAYTPAWTDFGSEQDFMHTSRATPGAGAKLTYTFNGRGISYYGGITAGNRTNASISIDGGPPTFFVPSLAPGIVKVNNLYYNSGDLADGRHTLVVSAMNDNPVWMDYFLVVPPLPAAPGTGGGGASGGGSSSTMSGPGQSGTTLPGGTTTTVKSSTNVGAIAGGVIGGIVLLACLAFSALFLYRRRQNADEASSRNAPRPDMTYYQSSLGSRPGAPPGSAPENIIAPFPSSLQANYSQATVDHQQPQQPGQQPYPAHPYHAPYDSQSAISAGSSSPPLRAQRPSHVPATSFSAVSSELTPEHEADDGDSAYTGIAASSSSQGVRQLPLAPVRAPSARASPQVARKLANEVRFQGATVRDGAEGGPPVYDG</sequence>
<evidence type="ECO:0000256" key="1">
    <source>
        <dbReference type="SAM" id="MobiDB-lite"/>
    </source>
</evidence>
<feature type="compositionally biased region" description="Polar residues" evidence="1">
    <location>
        <begin position="376"/>
        <end position="388"/>
    </location>
</feature>
<dbReference type="GeneID" id="59345770"/>
<feature type="compositionally biased region" description="Polar residues" evidence="1">
    <location>
        <begin position="433"/>
        <end position="444"/>
    </location>
</feature>
<feature type="compositionally biased region" description="Gly residues" evidence="1">
    <location>
        <begin position="265"/>
        <end position="276"/>
    </location>
</feature>
<dbReference type="Proteomes" id="UP000636479">
    <property type="component" value="Unassembled WGS sequence"/>
</dbReference>
<accession>A0A8H6W774</accession>
<dbReference type="AlphaFoldDB" id="A0A8H6W774"/>
<evidence type="ECO:0000313" key="4">
    <source>
        <dbReference type="Proteomes" id="UP000636479"/>
    </source>
</evidence>
<feature type="transmembrane region" description="Helical" evidence="2">
    <location>
        <begin position="304"/>
        <end position="329"/>
    </location>
</feature>
<evidence type="ECO:0008006" key="5">
    <source>
        <dbReference type="Google" id="ProtNLM"/>
    </source>
</evidence>
<dbReference type="Gene3D" id="1.20.5.510">
    <property type="entry name" value="Single helix bin"/>
    <property type="match status" value="1"/>
</dbReference>
<protein>
    <recommendedName>
        <fullName evidence="5">Transmembrane protein</fullName>
    </recommendedName>
</protein>
<name>A0A8H6W774_9AGAR</name>
<keyword evidence="2" id="KW-1133">Transmembrane helix</keyword>